<reference evidence="4" key="1">
    <citation type="submission" date="2016-11" db="EMBL/GenBank/DDBJ databases">
        <authorList>
            <person name="Varghese N."/>
            <person name="Submissions S."/>
        </authorList>
    </citation>
    <scope>NUCLEOTIDE SEQUENCE [LARGE SCALE GENOMIC DNA]</scope>
    <source>
        <strain evidence="4">DSM 15285</strain>
    </source>
</reference>
<keyword evidence="1" id="KW-1133">Transmembrane helix</keyword>
<evidence type="ECO:0000313" key="3">
    <source>
        <dbReference type="EMBL" id="SHH35279.1"/>
    </source>
</evidence>
<protein>
    <submittedName>
        <fullName evidence="3">CAAX protease self-immunity</fullName>
    </submittedName>
</protein>
<dbReference type="AlphaFoldDB" id="A0A1M5S9W9"/>
<feature type="transmembrane region" description="Helical" evidence="1">
    <location>
        <begin position="26"/>
        <end position="46"/>
    </location>
</feature>
<feature type="domain" description="CAAX prenyl protease 2/Lysostaphin resistance protein A-like" evidence="2">
    <location>
        <begin position="68"/>
        <end position="165"/>
    </location>
</feature>
<keyword evidence="1" id="KW-0812">Transmembrane</keyword>
<gene>
    <name evidence="3" type="ORF">SAMN02744040_01684</name>
</gene>
<evidence type="ECO:0000256" key="1">
    <source>
        <dbReference type="SAM" id="Phobius"/>
    </source>
</evidence>
<dbReference type="GO" id="GO:0006508">
    <property type="term" value="P:proteolysis"/>
    <property type="evidence" value="ECO:0007669"/>
    <property type="project" value="UniProtKB-KW"/>
</dbReference>
<feature type="transmembrane region" description="Helical" evidence="1">
    <location>
        <begin position="106"/>
        <end position="122"/>
    </location>
</feature>
<keyword evidence="1" id="KW-0472">Membrane</keyword>
<keyword evidence="3" id="KW-0645">Protease</keyword>
<evidence type="ECO:0000259" key="2">
    <source>
        <dbReference type="Pfam" id="PF02517"/>
    </source>
</evidence>
<dbReference type="InterPro" id="IPR003675">
    <property type="entry name" value="Rce1/LyrA-like_dom"/>
</dbReference>
<evidence type="ECO:0000313" key="4">
    <source>
        <dbReference type="Proteomes" id="UP000242520"/>
    </source>
</evidence>
<feature type="transmembrane region" description="Helical" evidence="1">
    <location>
        <begin position="128"/>
        <end position="144"/>
    </location>
</feature>
<keyword evidence="4" id="KW-1185">Reference proteome</keyword>
<feature type="transmembrane region" description="Helical" evidence="1">
    <location>
        <begin position="151"/>
        <end position="170"/>
    </location>
</feature>
<name>A0A1M5S9W9_9FIRM</name>
<keyword evidence="3" id="KW-0378">Hydrolase</keyword>
<dbReference type="Proteomes" id="UP000242520">
    <property type="component" value="Unassembled WGS sequence"/>
</dbReference>
<dbReference type="RefSeq" id="WP_072725508.1">
    <property type="nucleotide sequence ID" value="NZ_FQXH01000018.1"/>
</dbReference>
<organism evidence="3 4">
    <name type="scientific">Tepidibacter thalassicus DSM 15285</name>
    <dbReference type="NCBI Taxonomy" id="1123350"/>
    <lineage>
        <taxon>Bacteria</taxon>
        <taxon>Bacillati</taxon>
        <taxon>Bacillota</taxon>
        <taxon>Clostridia</taxon>
        <taxon>Peptostreptococcales</taxon>
        <taxon>Peptostreptococcaceae</taxon>
        <taxon>Tepidibacter</taxon>
    </lineage>
</organism>
<dbReference type="EMBL" id="FQXH01000018">
    <property type="protein sequence ID" value="SHH35279.1"/>
    <property type="molecule type" value="Genomic_DNA"/>
</dbReference>
<dbReference type="GO" id="GO:0004175">
    <property type="term" value="F:endopeptidase activity"/>
    <property type="evidence" value="ECO:0007669"/>
    <property type="project" value="UniProtKB-ARBA"/>
</dbReference>
<dbReference type="Pfam" id="PF02517">
    <property type="entry name" value="Rce1-like"/>
    <property type="match status" value="1"/>
</dbReference>
<feature type="transmembrane region" description="Helical" evidence="1">
    <location>
        <begin position="68"/>
        <end position="85"/>
    </location>
</feature>
<dbReference type="OrthoDB" id="1957066at2"/>
<proteinExistence type="predicted"/>
<accession>A0A1M5S9W9</accession>
<dbReference type="GO" id="GO:0080120">
    <property type="term" value="P:CAAX-box protein maturation"/>
    <property type="evidence" value="ECO:0007669"/>
    <property type="project" value="UniProtKB-ARBA"/>
</dbReference>
<sequence>MGTYTEIKVSRVKDILIKFDKFLRNLNVFSFIVTILFFQFLSIILMEPILNFLPDNNGAAPFSASDKIAIQVVFGIIIAPLYETLIYQKLIISICDKIKFLSKRKYLIVLISGVIFGSRHTYSLQYVFHMIIVGIIWAYAYVIYKEKRKYPYWVVCTIHVLNNLIALLVLNF</sequence>